<dbReference type="PANTHER" id="PTHR43464:SF19">
    <property type="entry name" value="UBIQUINONE BIOSYNTHESIS O-METHYLTRANSFERASE, MITOCHONDRIAL"/>
    <property type="match status" value="1"/>
</dbReference>
<dbReference type="OrthoDB" id="108476at2"/>
<dbReference type="InterPro" id="IPR041698">
    <property type="entry name" value="Methyltransf_25"/>
</dbReference>
<dbReference type="Pfam" id="PF13649">
    <property type="entry name" value="Methyltransf_25"/>
    <property type="match status" value="1"/>
</dbReference>
<name>H8Z0A7_9GAMM</name>
<dbReference type="SUPFAM" id="SSF53335">
    <property type="entry name" value="S-adenosyl-L-methionine-dependent methyltransferases"/>
    <property type="match status" value="1"/>
</dbReference>
<dbReference type="CDD" id="cd02440">
    <property type="entry name" value="AdoMet_MTases"/>
    <property type="match status" value="1"/>
</dbReference>
<protein>
    <submittedName>
        <fullName evidence="5">Methyltransferase family protein</fullName>
    </submittedName>
</protein>
<dbReference type="PANTHER" id="PTHR43464">
    <property type="entry name" value="METHYLTRANSFERASE"/>
    <property type="match status" value="1"/>
</dbReference>
<reference evidence="6" key="1">
    <citation type="submission" date="2011-06" db="EMBL/GenBank/DDBJ databases">
        <authorList>
            <consortium name="US DOE Joint Genome Institute (JGI-PGF)"/>
            <person name="Lucas S."/>
            <person name="Han J."/>
            <person name="Lapidus A."/>
            <person name="Cheng J.-F."/>
            <person name="Goodwin L."/>
            <person name="Pitluck S."/>
            <person name="Peters L."/>
            <person name="Land M.L."/>
            <person name="Hauser L."/>
            <person name="Vogl K."/>
            <person name="Liu Z."/>
            <person name="Overmann J."/>
            <person name="Frigaard N.-U."/>
            <person name="Bryant D.A."/>
            <person name="Woyke T.J."/>
        </authorList>
    </citation>
    <scope>NUCLEOTIDE SEQUENCE [LARGE SCALE GENOMIC DNA]</scope>
    <source>
        <strain evidence="6">970</strain>
    </source>
</reference>
<dbReference type="HOGENOM" id="CLU_1266407_0_0_6"/>
<reference evidence="5 6" key="2">
    <citation type="submission" date="2011-11" db="EMBL/GenBank/DDBJ databases">
        <authorList>
            <consortium name="US DOE Joint Genome Institute"/>
            <person name="Lucas S."/>
            <person name="Han J."/>
            <person name="Lapidus A."/>
            <person name="Cheng J.-F."/>
            <person name="Goodwin L."/>
            <person name="Pitluck S."/>
            <person name="Peters L."/>
            <person name="Ovchinnikova G."/>
            <person name="Zhang X."/>
            <person name="Detter J.C."/>
            <person name="Han C."/>
            <person name="Tapia R."/>
            <person name="Land M."/>
            <person name="Hauser L."/>
            <person name="Kyrpides N."/>
            <person name="Ivanova N."/>
            <person name="Pagani I."/>
            <person name="Vogl K."/>
            <person name="Liu Z."/>
            <person name="Overmann J."/>
            <person name="Frigaard N.-U."/>
            <person name="Bryant D."/>
            <person name="Woyke T."/>
        </authorList>
    </citation>
    <scope>NUCLEOTIDE SEQUENCE [LARGE SCALE GENOMIC DNA]</scope>
    <source>
        <strain evidence="5 6">970</strain>
    </source>
</reference>
<dbReference type="EMBL" id="JH603169">
    <property type="protein sequence ID" value="EIC22315.1"/>
    <property type="molecule type" value="Genomic_DNA"/>
</dbReference>
<dbReference type="InterPro" id="IPR029063">
    <property type="entry name" value="SAM-dependent_MTases_sf"/>
</dbReference>
<dbReference type="GO" id="GO:0008168">
    <property type="term" value="F:methyltransferase activity"/>
    <property type="evidence" value="ECO:0007669"/>
    <property type="project" value="UniProtKB-KW"/>
</dbReference>
<evidence type="ECO:0000256" key="2">
    <source>
        <dbReference type="ARBA" id="ARBA00022679"/>
    </source>
</evidence>
<evidence type="ECO:0000313" key="5">
    <source>
        <dbReference type="EMBL" id="EIC22315.1"/>
    </source>
</evidence>
<gene>
    <name evidence="5" type="ORF">Thi970DRAFT_02568</name>
</gene>
<keyword evidence="6" id="KW-1185">Reference proteome</keyword>
<organism evidence="5 6">
    <name type="scientific">Thiorhodovibrio frisius</name>
    <dbReference type="NCBI Taxonomy" id="631362"/>
    <lineage>
        <taxon>Bacteria</taxon>
        <taxon>Pseudomonadati</taxon>
        <taxon>Pseudomonadota</taxon>
        <taxon>Gammaproteobacteria</taxon>
        <taxon>Chromatiales</taxon>
        <taxon>Chromatiaceae</taxon>
        <taxon>Thiorhodovibrio</taxon>
    </lineage>
</organism>
<evidence type="ECO:0000259" key="4">
    <source>
        <dbReference type="Pfam" id="PF13649"/>
    </source>
</evidence>
<proteinExistence type="predicted"/>
<dbReference type="RefSeq" id="WP_009149036.1">
    <property type="nucleotide sequence ID" value="NZ_JH603169.1"/>
</dbReference>
<keyword evidence="1 5" id="KW-0489">Methyltransferase</keyword>
<evidence type="ECO:0000256" key="1">
    <source>
        <dbReference type="ARBA" id="ARBA00022603"/>
    </source>
</evidence>
<feature type="domain" description="Methyltransferase" evidence="4">
    <location>
        <begin position="62"/>
        <end position="151"/>
    </location>
</feature>
<dbReference type="Proteomes" id="UP000002964">
    <property type="component" value="Unassembled WGS sequence"/>
</dbReference>
<accession>H8Z0A7</accession>
<dbReference type="eggNOG" id="COG2890">
    <property type="taxonomic scope" value="Bacteria"/>
</dbReference>
<dbReference type="Gene3D" id="3.40.50.150">
    <property type="entry name" value="Vaccinia Virus protein VP39"/>
    <property type="match status" value="1"/>
</dbReference>
<sequence>MPSSDYHDYVIKNGKLIGAFDAMYQHAADIPWHQDRTAHAIFSEIDLAILAHFQRRFGLMTILEVGCGLGYFAERLHRKRGGGGVQIVGMDISATAVDKAKSLFPEIEFQVVDLLGVNMLTNARTFDLVIAKEIFWYFLADVEQCCANMASLSHQYLYFSQSFPESSSFFGSDRFPNAIALEKFLSQRFETLHITIERDAQFGGRELLHCFAQKHSAK</sequence>
<keyword evidence="2 5" id="KW-0808">Transferase</keyword>
<keyword evidence="3" id="KW-0949">S-adenosyl-L-methionine</keyword>
<dbReference type="STRING" id="631362.Thi970DRAFT_02568"/>
<evidence type="ECO:0000256" key="3">
    <source>
        <dbReference type="ARBA" id="ARBA00022691"/>
    </source>
</evidence>
<dbReference type="AlphaFoldDB" id="H8Z0A7"/>
<dbReference type="GO" id="GO:0032259">
    <property type="term" value="P:methylation"/>
    <property type="evidence" value="ECO:0007669"/>
    <property type="project" value="UniProtKB-KW"/>
</dbReference>
<evidence type="ECO:0000313" key="6">
    <source>
        <dbReference type="Proteomes" id="UP000002964"/>
    </source>
</evidence>